<feature type="compositionally biased region" description="Basic and acidic residues" evidence="1">
    <location>
        <begin position="90"/>
        <end position="110"/>
    </location>
</feature>
<evidence type="ECO:0000313" key="2">
    <source>
        <dbReference type="EMBL" id="KAG0453667.1"/>
    </source>
</evidence>
<feature type="compositionally biased region" description="Low complexity" evidence="1">
    <location>
        <begin position="111"/>
        <end position="122"/>
    </location>
</feature>
<dbReference type="PANTHER" id="PTHR35132">
    <property type="entry name" value="SERINE/ARGININE REPETITIVE MATRIX-LIKE PROTEIN"/>
    <property type="match status" value="1"/>
</dbReference>
<organism evidence="2 3">
    <name type="scientific">Vanilla planifolia</name>
    <name type="common">Vanilla</name>
    <dbReference type="NCBI Taxonomy" id="51239"/>
    <lineage>
        <taxon>Eukaryota</taxon>
        <taxon>Viridiplantae</taxon>
        <taxon>Streptophyta</taxon>
        <taxon>Embryophyta</taxon>
        <taxon>Tracheophyta</taxon>
        <taxon>Spermatophyta</taxon>
        <taxon>Magnoliopsida</taxon>
        <taxon>Liliopsida</taxon>
        <taxon>Asparagales</taxon>
        <taxon>Orchidaceae</taxon>
        <taxon>Vanilloideae</taxon>
        <taxon>Vanilleae</taxon>
        <taxon>Vanilla</taxon>
    </lineage>
</organism>
<dbReference type="AlphaFoldDB" id="A0A835U9R8"/>
<dbReference type="OrthoDB" id="1933735at2759"/>
<accession>A0A835U9R8</accession>
<feature type="compositionally biased region" description="Polar residues" evidence="1">
    <location>
        <begin position="153"/>
        <end position="172"/>
    </location>
</feature>
<feature type="compositionally biased region" description="Pro residues" evidence="1">
    <location>
        <begin position="66"/>
        <end position="88"/>
    </location>
</feature>
<protein>
    <submittedName>
        <fullName evidence="2">Uncharacterized protein</fullName>
    </submittedName>
</protein>
<feature type="compositionally biased region" description="Basic residues" evidence="1">
    <location>
        <begin position="527"/>
        <end position="551"/>
    </location>
</feature>
<comment type="caution">
    <text evidence="2">The sequence shown here is derived from an EMBL/GenBank/DDBJ whole genome shotgun (WGS) entry which is preliminary data.</text>
</comment>
<evidence type="ECO:0000256" key="1">
    <source>
        <dbReference type="SAM" id="MobiDB-lite"/>
    </source>
</evidence>
<proteinExistence type="predicted"/>
<name>A0A835U9R8_VANPL</name>
<reference evidence="2 3" key="1">
    <citation type="journal article" date="2020" name="Nat. Food">
        <title>A phased Vanilla planifolia genome enables genetic improvement of flavour and production.</title>
        <authorList>
            <person name="Hasing T."/>
            <person name="Tang H."/>
            <person name="Brym M."/>
            <person name="Khazi F."/>
            <person name="Huang T."/>
            <person name="Chambers A.H."/>
        </authorList>
    </citation>
    <scope>NUCLEOTIDE SEQUENCE [LARGE SCALE GENOMIC DNA]</scope>
    <source>
        <tissue evidence="2">Leaf</tissue>
    </source>
</reference>
<dbReference type="PANTHER" id="PTHR35132:SF1">
    <property type="entry name" value="SERINE_ARGININE REPETITIVE MATRIX-LIKE PROTEIN"/>
    <property type="match status" value="1"/>
</dbReference>
<feature type="region of interest" description="Disordered" evidence="1">
    <location>
        <begin position="256"/>
        <end position="283"/>
    </location>
</feature>
<dbReference type="Proteomes" id="UP000639772">
    <property type="component" value="Unassembled WGS sequence"/>
</dbReference>
<evidence type="ECO:0000313" key="3">
    <source>
        <dbReference type="Proteomes" id="UP000639772"/>
    </source>
</evidence>
<gene>
    <name evidence="2" type="ORF">HPP92_024971</name>
</gene>
<dbReference type="EMBL" id="JADCNM010000014">
    <property type="protein sequence ID" value="KAG0453667.1"/>
    <property type="molecule type" value="Genomic_DNA"/>
</dbReference>
<feature type="region of interest" description="Disordered" evidence="1">
    <location>
        <begin position="1"/>
        <end position="38"/>
    </location>
</feature>
<sequence>MEIATESPRRRSSASSSPEFEFWMMRNPPSSDPHPPLLTADELFANGVLLPLRILPPAPMSHSAPSIPPPPPAPATLPEDPPAPPPPLKKWRDIFKPGEKKPTDKKERRSPTTVTTNTPTTTAAELNIHLWPFSRSRSAGTGRPRPAAVAGRKTSSAPCSRSNSRGESSKPTTAAGVAGSAAAAAAAAVRKWVPKPGRSGGIHLGRANPVWQLRRRSGVETLFGGRKDTNSAGVGKVLNLNVNTCIGHRSPASCRDFEKDAESTAGNRSGGDRRDGEGGAGDAPNGSLFNLRAIFTKKATQYMMDLATENCLAALLMEEAKRLRREADKEGLHVYIHKPNIRGRPNSRFLTATVLGIEQANRAAQVNEMWRARKKEIELDAKQKNKSICSTDSHRRTNYLNKFNGSKGGEHSSVACSSVNHGMNDSIHECSLSRQRDADFYSNYDCGLEDEDVEEFLHSRAKRGRGSIGCRMDEPGPYLPSKSSAHEAGNVNPNPKFGHGQSCRIKSSPLNEAGQDVDFKDTWPNKSTKHHPQEKKLKHKTVRRKHKKSKH</sequence>
<feature type="region of interest" description="Disordered" evidence="1">
    <location>
        <begin position="460"/>
        <end position="551"/>
    </location>
</feature>
<feature type="region of interest" description="Disordered" evidence="1">
    <location>
        <begin position="55"/>
        <end position="175"/>
    </location>
</feature>